<dbReference type="EMBL" id="SMBT01000002">
    <property type="protein sequence ID" value="TCU89155.1"/>
    <property type="molecule type" value="Genomic_DNA"/>
</dbReference>
<gene>
    <name evidence="2" type="ORF">EV682_10266</name>
    <name evidence="1" type="ORF">NCTC11159_01589</name>
</gene>
<keyword evidence="4" id="KW-1185">Reference proteome</keyword>
<organism evidence="1 3">
    <name type="scientific">Iodobacter fluviatilis</name>
    <dbReference type="NCBI Taxonomy" id="537"/>
    <lineage>
        <taxon>Bacteria</taxon>
        <taxon>Pseudomonadati</taxon>
        <taxon>Pseudomonadota</taxon>
        <taxon>Betaproteobacteria</taxon>
        <taxon>Neisseriales</taxon>
        <taxon>Chitinibacteraceae</taxon>
        <taxon>Iodobacter</taxon>
    </lineage>
</organism>
<name>A0A377Q5K2_9NEIS</name>
<dbReference type="EMBL" id="UGHR01000001">
    <property type="protein sequence ID" value="STQ90524.1"/>
    <property type="molecule type" value="Genomic_DNA"/>
</dbReference>
<sequence>MTYIAWCMAGRGSVTKGAYFTLKQGVPLPDQIKGWAGININQPRKSDLRGCAGDYIYLTQRTTVLAALPLPPPPGGEAVWSALKLSGKLVRIIFVLF</sequence>
<dbReference type="Proteomes" id="UP000255108">
    <property type="component" value="Unassembled WGS sequence"/>
</dbReference>
<evidence type="ECO:0000313" key="1">
    <source>
        <dbReference type="EMBL" id="STQ90524.1"/>
    </source>
</evidence>
<dbReference type="Proteomes" id="UP000295794">
    <property type="component" value="Unassembled WGS sequence"/>
</dbReference>
<dbReference type="AlphaFoldDB" id="A0A377Q5K2"/>
<protein>
    <submittedName>
        <fullName evidence="1">Uncharacterized protein</fullName>
    </submittedName>
</protein>
<evidence type="ECO:0000313" key="4">
    <source>
        <dbReference type="Proteomes" id="UP000295794"/>
    </source>
</evidence>
<evidence type="ECO:0000313" key="3">
    <source>
        <dbReference type="Proteomes" id="UP000255108"/>
    </source>
</evidence>
<reference evidence="2 4" key="2">
    <citation type="submission" date="2019-03" db="EMBL/GenBank/DDBJ databases">
        <title>Genomic Encyclopedia of Type Strains, Phase IV (KMG-IV): sequencing the most valuable type-strain genomes for metagenomic binning, comparative biology and taxonomic classification.</title>
        <authorList>
            <person name="Goeker M."/>
        </authorList>
    </citation>
    <scope>NUCLEOTIDE SEQUENCE [LARGE SCALE GENOMIC DNA]</scope>
    <source>
        <strain evidence="2 4">DSM 3764</strain>
    </source>
</reference>
<proteinExistence type="predicted"/>
<reference evidence="1 3" key="1">
    <citation type="submission" date="2018-06" db="EMBL/GenBank/DDBJ databases">
        <authorList>
            <consortium name="Pathogen Informatics"/>
            <person name="Doyle S."/>
        </authorList>
    </citation>
    <scope>NUCLEOTIDE SEQUENCE [LARGE SCALE GENOMIC DNA]</scope>
    <source>
        <strain evidence="1 3">NCTC11159</strain>
    </source>
</reference>
<accession>A0A377Q5K2</accession>
<evidence type="ECO:0000313" key="2">
    <source>
        <dbReference type="EMBL" id="TCU89155.1"/>
    </source>
</evidence>